<dbReference type="RefSeq" id="XP_012047189.1">
    <property type="nucleotide sequence ID" value="XM_012191799.1"/>
</dbReference>
<dbReference type="HOGENOM" id="CLU_1320846_0_0_1"/>
<dbReference type="KEGG" id="cng:CNAG_07475"/>
<proteinExistence type="predicted"/>
<protein>
    <submittedName>
        <fullName evidence="2">Uncharacterized protein</fullName>
    </submittedName>
</protein>
<gene>
    <name evidence="2" type="ORF">CNAG_07475</name>
</gene>
<accession>J9VKT0</accession>
<sequence length="208" mass="23128">MGGCTSFRRKSSMLYDGRAEIASTIHHPRPSIPQQDHYPPSSIFYGPKSRFATYIRPTPPIYPKLSQYGHALNRTNASQARPSPGQRSSGTEFQTSTPNCYGISRATAAQDSPEGHLSKDQSIATVLDDFWDPIGRHPENLDITDLPTSHISNQVCDPRLLGKIPTIGSSLYPNLRTPSQCPNYEPSPFFAQYHQTFAPFFCPLMKGQ</sequence>
<name>J9VKT0_CRYN9</name>
<dbReference type="VEuPathDB" id="FungiDB:CNAG_07475"/>
<organism evidence="2 3">
    <name type="scientific">Cryptococcus neoformans (strain H99 / ATCC 208821 / CBS 10515 / FGSC 9487)</name>
    <name type="common">Cryptococcus neoformans var. grubii serotype A</name>
    <dbReference type="NCBI Taxonomy" id="235443"/>
    <lineage>
        <taxon>Eukaryota</taxon>
        <taxon>Fungi</taxon>
        <taxon>Dikarya</taxon>
        <taxon>Basidiomycota</taxon>
        <taxon>Agaricomycotina</taxon>
        <taxon>Tremellomycetes</taxon>
        <taxon>Tremellales</taxon>
        <taxon>Cryptococcaceae</taxon>
        <taxon>Cryptococcus</taxon>
        <taxon>Cryptococcus neoformans species complex</taxon>
    </lineage>
</organism>
<dbReference type="Proteomes" id="UP000010091">
    <property type="component" value="Chromosome 2"/>
</dbReference>
<evidence type="ECO:0000313" key="3">
    <source>
        <dbReference type="Proteomes" id="UP000010091"/>
    </source>
</evidence>
<dbReference type="AlphaFoldDB" id="J9VKT0"/>
<reference evidence="2 3" key="1">
    <citation type="journal article" date="2014" name="PLoS Genet.">
        <title>Analysis of the genome and transcriptome of Cryptococcus neoformans var. grubii reveals complex RNA expression and microevolution leading to virulence attenuation.</title>
        <authorList>
            <person name="Janbon G."/>
            <person name="Ormerod K.L."/>
            <person name="Paulet D."/>
            <person name="Byrnes E.J.III."/>
            <person name="Yadav V."/>
            <person name="Chatterjee G."/>
            <person name="Mullapudi N."/>
            <person name="Hon C.C."/>
            <person name="Billmyre R.B."/>
            <person name="Brunel F."/>
            <person name="Bahn Y.S."/>
            <person name="Chen W."/>
            <person name="Chen Y."/>
            <person name="Chow E.W."/>
            <person name="Coppee J.Y."/>
            <person name="Floyd-Averette A."/>
            <person name="Gaillardin C."/>
            <person name="Gerik K.J."/>
            <person name="Goldberg J."/>
            <person name="Gonzalez-Hilarion S."/>
            <person name="Gujja S."/>
            <person name="Hamlin J.L."/>
            <person name="Hsueh Y.P."/>
            <person name="Ianiri G."/>
            <person name="Jones S."/>
            <person name="Kodira C.D."/>
            <person name="Kozubowski L."/>
            <person name="Lam W."/>
            <person name="Marra M."/>
            <person name="Mesner L.D."/>
            <person name="Mieczkowski P.A."/>
            <person name="Moyrand F."/>
            <person name="Nielsen K."/>
            <person name="Proux C."/>
            <person name="Rossignol T."/>
            <person name="Schein J.E."/>
            <person name="Sun S."/>
            <person name="Wollschlaeger C."/>
            <person name="Wood I.A."/>
            <person name="Zeng Q."/>
            <person name="Neuveglise C."/>
            <person name="Newlon C.S."/>
            <person name="Perfect J.R."/>
            <person name="Lodge J.K."/>
            <person name="Idnurm A."/>
            <person name="Stajich J.E."/>
            <person name="Kronstad J.W."/>
            <person name="Sanyal K."/>
            <person name="Heitman J."/>
            <person name="Fraser J.A."/>
            <person name="Cuomo C.A."/>
            <person name="Dietrich F.S."/>
        </authorList>
    </citation>
    <scope>NUCLEOTIDE SEQUENCE [LARGE SCALE GENOMIC DNA]</scope>
    <source>
        <strain evidence="3">H99 / ATCC 208821 / CBS 10515 / FGSC 9487</strain>
    </source>
</reference>
<evidence type="ECO:0000256" key="1">
    <source>
        <dbReference type="SAM" id="MobiDB-lite"/>
    </source>
</evidence>
<dbReference type="GeneID" id="23890318"/>
<evidence type="ECO:0000313" key="2">
    <source>
        <dbReference type="EMBL" id="AFR93219.2"/>
    </source>
</evidence>
<feature type="region of interest" description="Disordered" evidence="1">
    <location>
        <begin position="76"/>
        <end position="99"/>
    </location>
</feature>
<keyword evidence="3" id="KW-1185">Reference proteome</keyword>
<dbReference type="EMBL" id="CP003821">
    <property type="protein sequence ID" value="AFR93219.2"/>
    <property type="molecule type" value="Genomic_DNA"/>
</dbReference>